<reference evidence="1 2" key="1">
    <citation type="journal article" date="2017" name="Nat. Commun.">
        <title>Genome assembly with in vitro proximity ligation data and whole-genome triplication in lettuce.</title>
        <authorList>
            <person name="Reyes-Chin-Wo S."/>
            <person name="Wang Z."/>
            <person name="Yang X."/>
            <person name="Kozik A."/>
            <person name="Arikit S."/>
            <person name="Song C."/>
            <person name="Xia L."/>
            <person name="Froenicke L."/>
            <person name="Lavelle D.O."/>
            <person name="Truco M.J."/>
            <person name="Xia R."/>
            <person name="Zhu S."/>
            <person name="Xu C."/>
            <person name="Xu H."/>
            <person name="Xu X."/>
            <person name="Cox K."/>
            <person name="Korf I."/>
            <person name="Meyers B.C."/>
            <person name="Michelmore R.W."/>
        </authorList>
    </citation>
    <scope>NUCLEOTIDE SEQUENCE [LARGE SCALE GENOMIC DNA]</scope>
    <source>
        <strain evidence="2">cv. Salinas</strain>
        <tissue evidence="1">Seedlings</tissue>
    </source>
</reference>
<name>A0A9R1WZP4_LACSA</name>
<evidence type="ECO:0000313" key="2">
    <source>
        <dbReference type="Proteomes" id="UP000235145"/>
    </source>
</evidence>
<accession>A0A9R1WZP4</accession>
<sequence length="125" mass="14340">MNFYLGGNVEYENGIIKDHESTMRSNIAPLINDSTLKMLYYLAETDENYWGQVCVEFEKIVPPTNTSLVDFLRNFEVLFPLPGDDRFEVNNEFGLHDPNSKCNSESLIHIEEHSDDVSDTPFVVC</sequence>
<dbReference type="EMBL" id="NBSK02000007">
    <property type="protein sequence ID" value="KAJ0195160.1"/>
    <property type="molecule type" value="Genomic_DNA"/>
</dbReference>
<protein>
    <submittedName>
        <fullName evidence="1">Uncharacterized protein</fullName>
    </submittedName>
</protein>
<organism evidence="1 2">
    <name type="scientific">Lactuca sativa</name>
    <name type="common">Garden lettuce</name>
    <dbReference type="NCBI Taxonomy" id="4236"/>
    <lineage>
        <taxon>Eukaryota</taxon>
        <taxon>Viridiplantae</taxon>
        <taxon>Streptophyta</taxon>
        <taxon>Embryophyta</taxon>
        <taxon>Tracheophyta</taxon>
        <taxon>Spermatophyta</taxon>
        <taxon>Magnoliopsida</taxon>
        <taxon>eudicotyledons</taxon>
        <taxon>Gunneridae</taxon>
        <taxon>Pentapetalae</taxon>
        <taxon>asterids</taxon>
        <taxon>campanulids</taxon>
        <taxon>Asterales</taxon>
        <taxon>Asteraceae</taxon>
        <taxon>Cichorioideae</taxon>
        <taxon>Cichorieae</taxon>
        <taxon>Lactucinae</taxon>
        <taxon>Lactuca</taxon>
    </lineage>
</organism>
<comment type="caution">
    <text evidence="1">The sequence shown here is derived from an EMBL/GenBank/DDBJ whole genome shotgun (WGS) entry which is preliminary data.</text>
</comment>
<gene>
    <name evidence="1" type="ORF">LSAT_V11C700378190</name>
</gene>
<proteinExistence type="predicted"/>
<dbReference type="AlphaFoldDB" id="A0A9R1WZP4"/>
<dbReference type="Proteomes" id="UP000235145">
    <property type="component" value="Unassembled WGS sequence"/>
</dbReference>
<keyword evidence="2" id="KW-1185">Reference proteome</keyword>
<evidence type="ECO:0000313" key="1">
    <source>
        <dbReference type="EMBL" id="KAJ0195160.1"/>
    </source>
</evidence>